<comment type="caution">
    <text evidence="1">The sequence shown here is derived from an EMBL/GenBank/DDBJ whole genome shotgun (WGS) entry which is preliminary data.</text>
</comment>
<proteinExistence type="predicted"/>
<evidence type="ECO:0000313" key="2">
    <source>
        <dbReference type="Proteomes" id="UP000826195"/>
    </source>
</evidence>
<dbReference type="AlphaFoldDB" id="A0AAV7HZ91"/>
<keyword evidence="2" id="KW-1185">Reference proteome</keyword>
<dbReference type="Proteomes" id="UP000826195">
    <property type="component" value="Unassembled WGS sequence"/>
</dbReference>
<sequence>MMAPNRGVILELLSNAHAKRIKLIDCVLGIVQDRPEIYDMTMEMDPCRRGTRRLEKRKWYNFLKKEEQVEGVIYAEESEPTQD</sequence>
<reference evidence="1 2" key="1">
    <citation type="journal article" date="2021" name="J. Hered.">
        <title>A chromosome-level genome assembly of the parasitoid wasp, Cotesia glomerata (Hymenoptera: Braconidae).</title>
        <authorList>
            <person name="Pinto B.J."/>
            <person name="Weis J.J."/>
            <person name="Gamble T."/>
            <person name="Ode P.J."/>
            <person name="Paul R."/>
            <person name="Zaspel J.M."/>
        </authorList>
    </citation>
    <scope>NUCLEOTIDE SEQUENCE [LARGE SCALE GENOMIC DNA]</scope>
    <source>
        <strain evidence="1">CgM1</strain>
    </source>
</reference>
<evidence type="ECO:0000313" key="1">
    <source>
        <dbReference type="EMBL" id="KAH0540542.1"/>
    </source>
</evidence>
<protein>
    <submittedName>
        <fullName evidence="1">Uncharacterized protein</fullName>
    </submittedName>
</protein>
<dbReference type="EMBL" id="JAHXZJ010002609">
    <property type="protein sequence ID" value="KAH0540542.1"/>
    <property type="molecule type" value="Genomic_DNA"/>
</dbReference>
<gene>
    <name evidence="1" type="ORF">KQX54_018203</name>
</gene>
<organism evidence="1 2">
    <name type="scientific">Cotesia glomerata</name>
    <name type="common">Lepidopteran parasitic wasp</name>
    <name type="synonym">Apanteles glomeratus</name>
    <dbReference type="NCBI Taxonomy" id="32391"/>
    <lineage>
        <taxon>Eukaryota</taxon>
        <taxon>Metazoa</taxon>
        <taxon>Ecdysozoa</taxon>
        <taxon>Arthropoda</taxon>
        <taxon>Hexapoda</taxon>
        <taxon>Insecta</taxon>
        <taxon>Pterygota</taxon>
        <taxon>Neoptera</taxon>
        <taxon>Endopterygota</taxon>
        <taxon>Hymenoptera</taxon>
        <taxon>Apocrita</taxon>
        <taxon>Ichneumonoidea</taxon>
        <taxon>Braconidae</taxon>
        <taxon>Microgastrinae</taxon>
        <taxon>Cotesia</taxon>
    </lineage>
</organism>
<name>A0AAV7HZ91_COTGL</name>
<accession>A0AAV7HZ91</accession>